<evidence type="ECO:0000256" key="3">
    <source>
        <dbReference type="PROSITE-ProRule" id="PRU00023"/>
    </source>
</evidence>
<protein>
    <submittedName>
        <fullName evidence="5">Ankyrin repeat domain protein</fullName>
    </submittedName>
</protein>
<sequence length="337" mass="37326">MYGQDEQTDYGNASHTTPSGNIREKIPGFGKSRQNSQNYKASDTKLRRGCLCFPYFGRGTSGRSDIENEDDQLKVFRERLEKSQKLQEEDRKCADSASSSPAYLHARKNSLWQVEGFITGPAQHSYQSPLHVAVLSGSAGEVQKTLQKHGLLVNEVEDSLTPLQLAVIGDNEAAVELLLEGGADPNRVDKDGWTSLHHAALQGSCNIVKLLLAWGANLEQLTQDGMTALHCAVHFKNCTNTREEADRQTMQVLRELIKWGAEVDAHDYQGWTALHLAVQNGSLRLVRELIDLGASVAAEDNNGFTPLQYVPVARGLFHQNREIQNLLEAQVVQGEEH</sequence>
<evidence type="ECO:0000313" key="5">
    <source>
        <dbReference type="EMBL" id="JAC71393.1"/>
    </source>
</evidence>
<dbReference type="InterPro" id="IPR036770">
    <property type="entry name" value="Ankyrin_rpt-contain_sf"/>
</dbReference>
<gene>
    <name evidence="5" type="ORF">TSPGSL018_2035</name>
</gene>
<evidence type="ECO:0000256" key="1">
    <source>
        <dbReference type="ARBA" id="ARBA00022737"/>
    </source>
</evidence>
<evidence type="ECO:0000256" key="2">
    <source>
        <dbReference type="ARBA" id="ARBA00023043"/>
    </source>
</evidence>
<dbReference type="PANTHER" id="PTHR24198">
    <property type="entry name" value="ANKYRIN REPEAT AND PROTEIN KINASE DOMAIN-CONTAINING PROTEIN"/>
    <property type="match status" value="1"/>
</dbReference>
<feature type="region of interest" description="Disordered" evidence="4">
    <location>
        <begin position="1"/>
        <end position="41"/>
    </location>
</feature>
<feature type="repeat" description="ANK" evidence="3">
    <location>
        <begin position="191"/>
        <end position="223"/>
    </location>
</feature>
<dbReference type="PROSITE" id="PS50088">
    <property type="entry name" value="ANK_REPEAT"/>
    <property type="match status" value="3"/>
</dbReference>
<feature type="repeat" description="ANK" evidence="3">
    <location>
        <begin position="158"/>
        <end position="190"/>
    </location>
</feature>
<dbReference type="SUPFAM" id="SSF48403">
    <property type="entry name" value="Ankyrin repeat"/>
    <property type="match status" value="1"/>
</dbReference>
<keyword evidence="1" id="KW-0677">Repeat</keyword>
<feature type="compositionally biased region" description="Polar residues" evidence="4">
    <location>
        <begin position="32"/>
        <end position="41"/>
    </location>
</feature>
<dbReference type="AlphaFoldDB" id="A0A061RHE6"/>
<feature type="compositionally biased region" description="Polar residues" evidence="4">
    <location>
        <begin position="9"/>
        <end position="20"/>
    </location>
</feature>
<dbReference type="InterPro" id="IPR002110">
    <property type="entry name" value="Ankyrin_rpt"/>
</dbReference>
<evidence type="ECO:0000256" key="4">
    <source>
        <dbReference type="SAM" id="MobiDB-lite"/>
    </source>
</evidence>
<name>A0A061RHE6_9CHLO</name>
<dbReference type="Gene3D" id="1.25.40.20">
    <property type="entry name" value="Ankyrin repeat-containing domain"/>
    <property type="match status" value="2"/>
</dbReference>
<reference evidence="5" key="1">
    <citation type="submission" date="2014-05" db="EMBL/GenBank/DDBJ databases">
        <title>The transcriptome of the halophilic microalga Tetraselmis sp. GSL018 isolated from the Great Salt Lake, Utah.</title>
        <authorList>
            <person name="Jinkerson R.E."/>
            <person name="D'Adamo S."/>
            <person name="Posewitz M.C."/>
        </authorList>
    </citation>
    <scope>NUCLEOTIDE SEQUENCE</scope>
    <source>
        <strain evidence="5">GSL018</strain>
    </source>
</reference>
<organism evidence="5">
    <name type="scientific">Tetraselmis sp. GSL018</name>
    <dbReference type="NCBI Taxonomy" id="582737"/>
    <lineage>
        <taxon>Eukaryota</taxon>
        <taxon>Viridiplantae</taxon>
        <taxon>Chlorophyta</taxon>
        <taxon>core chlorophytes</taxon>
        <taxon>Chlorodendrophyceae</taxon>
        <taxon>Chlorodendrales</taxon>
        <taxon>Chlorodendraceae</taxon>
        <taxon>Tetraselmis</taxon>
    </lineage>
</organism>
<dbReference type="PANTHER" id="PTHR24198:SF165">
    <property type="entry name" value="ANKYRIN REPEAT-CONTAINING PROTEIN-RELATED"/>
    <property type="match status" value="1"/>
</dbReference>
<dbReference type="EMBL" id="GBEZ01014702">
    <property type="protein sequence ID" value="JAC71393.1"/>
    <property type="molecule type" value="Transcribed_RNA"/>
</dbReference>
<proteinExistence type="predicted"/>
<dbReference type="Pfam" id="PF12796">
    <property type="entry name" value="Ank_2"/>
    <property type="match status" value="2"/>
</dbReference>
<dbReference type="PROSITE" id="PS50297">
    <property type="entry name" value="ANK_REP_REGION"/>
    <property type="match status" value="3"/>
</dbReference>
<keyword evidence="2 3" id="KW-0040">ANK repeat</keyword>
<accession>A0A061RHE6</accession>
<feature type="repeat" description="ANK" evidence="3">
    <location>
        <begin position="269"/>
        <end position="301"/>
    </location>
</feature>
<dbReference type="SMART" id="SM00248">
    <property type="entry name" value="ANK"/>
    <property type="match status" value="5"/>
</dbReference>